<sequence length="162" mass="18681">MANYTIIKELRSWFPGVIFTQGQLHTSRYLARKRAMKGFTPFQALKKLLDKEMITHTIKYDSEDPTKPTGLSWATAWSKKQWVTNSKVQLYDCTYKTNNKKLALFQVVGLNSLGMAYSMAWGFINNERQEFDWLMEQVDHARQEISVAPPEDASQPASQLPD</sequence>
<dbReference type="Proteomes" id="UP001275084">
    <property type="component" value="Unassembled WGS sequence"/>
</dbReference>
<evidence type="ECO:0000313" key="2">
    <source>
        <dbReference type="EMBL" id="KAK3358198.1"/>
    </source>
</evidence>
<gene>
    <name evidence="2" type="ORF">B0T25DRAFT_605785</name>
</gene>
<name>A0AAJ0MH56_9PEZI</name>
<accession>A0AAJ0MH56</accession>
<feature type="domain" description="MULE transposase" evidence="1">
    <location>
        <begin position="88"/>
        <end position="150"/>
    </location>
</feature>
<protein>
    <recommendedName>
        <fullName evidence="1">MULE transposase domain-containing protein</fullName>
    </recommendedName>
</protein>
<dbReference type="InterPro" id="IPR018289">
    <property type="entry name" value="MULE_transposase_dom"/>
</dbReference>
<evidence type="ECO:0000259" key="1">
    <source>
        <dbReference type="Pfam" id="PF10551"/>
    </source>
</evidence>
<organism evidence="2 3">
    <name type="scientific">Lasiosphaeria hispida</name>
    <dbReference type="NCBI Taxonomy" id="260671"/>
    <lineage>
        <taxon>Eukaryota</taxon>
        <taxon>Fungi</taxon>
        <taxon>Dikarya</taxon>
        <taxon>Ascomycota</taxon>
        <taxon>Pezizomycotina</taxon>
        <taxon>Sordariomycetes</taxon>
        <taxon>Sordariomycetidae</taxon>
        <taxon>Sordariales</taxon>
        <taxon>Lasiosphaeriaceae</taxon>
        <taxon>Lasiosphaeria</taxon>
    </lineage>
</organism>
<dbReference type="Pfam" id="PF10551">
    <property type="entry name" value="MULE"/>
    <property type="match status" value="1"/>
</dbReference>
<keyword evidence="3" id="KW-1185">Reference proteome</keyword>
<reference evidence="2" key="2">
    <citation type="submission" date="2023-06" db="EMBL/GenBank/DDBJ databases">
        <authorList>
            <consortium name="Lawrence Berkeley National Laboratory"/>
            <person name="Haridas S."/>
            <person name="Hensen N."/>
            <person name="Bonometti L."/>
            <person name="Westerberg I."/>
            <person name="Brannstrom I.O."/>
            <person name="Guillou S."/>
            <person name="Cros-Aarteil S."/>
            <person name="Calhoun S."/>
            <person name="Kuo A."/>
            <person name="Mondo S."/>
            <person name="Pangilinan J."/>
            <person name="Riley R."/>
            <person name="Labutti K."/>
            <person name="Andreopoulos B."/>
            <person name="Lipzen A."/>
            <person name="Chen C."/>
            <person name="Yanf M."/>
            <person name="Daum C."/>
            <person name="Ng V."/>
            <person name="Clum A."/>
            <person name="Steindorff A."/>
            <person name="Ohm R."/>
            <person name="Martin F."/>
            <person name="Silar P."/>
            <person name="Natvig D."/>
            <person name="Lalanne C."/>
            <person name="Gautier V."/>
            <person name="Ament-Velasquez S.L."/>
            <person name="Kruys A."/>
            <person name="Hutchinson M.I."/>
            <person name="Powell A.J."/>
            <person name="Barry K."/>
            <person name="Miller A.N."/>
            <person name="Grigoriev I.V."/>
            <person name="Debuchy R."/>
            <person name="Gladieux P."/>
            <person name="Thoren M.H."/>
            <person name="Johannesson H."/>
        </authorList>
    </citation>
    <scope>NUCLEOTIDE SEQUENCE</scope>
    <source>
        <strain evidence="2">CBS 955.72</strain>
    </source>
</reference>
<comment type="caution">
    <text evidence="2">The sequence shown here is derived from an EMBL/GenBank/DDBJ whole genome shotgun (WGS) entry which is preliminary data.</text>
</comment>
<dbReference type="AlphaFoldDB" id="A0AAJ0MH56"/>
<dbReference type="EMBL" id="JAUIQD010000003">
    <property type="protein sequence ID" value="KAK3358198.1"/>
    <property type="molecule type" value="Genomic_DNA"/>
</dbReference>
<reference evidence="2" key="1">
    <citation type="journal article" date="2023" name="Mol. Phylogenet. Evol.">
        <title>Genome-scale phylogeny and comparative genomics of the fungal order Sordariales.</title>
        <authorList>
            <person name="Hensen N."/>
            <person name="Bonometti L."/>
            <person name="Westerberg I."/>
            <person name="Brannstrom I.O."/>
            <person name="Guillou S."/>
            <person name="Cros-Aarteil S."/>
            <person name="Calhoun S."/>
            <person name="Haridas S."/>
            <person name="Kuo A."/>
            <person name="Mondo S."/>
            <person name="Pangilinan J."/>
            <person name="Riley R."/>
            <person name="LaButti K."/>
            <person name="Andreopoulos B."/>
            <person name="Lipzen A."/>
            <person name="Chen C."/>
            <person name="Yan M."/>
            <person name="Daum C."/>
            <person name="Ng V."/>
            <person name="Clum A."/>
            <person name="Steindorff A."/>
            <person name="Ohm R.A."/>
            <person name="Martin F."/>
            <person name="Silar P."/>
            <person name="Natvig D.O."/>
            <person name="Lalanne C."/>
            <person name="Gautier V."/>
            <person name="Ament-Velasquez S.L."/>
            <person name="Kruys A."/>
            <person name="Hutchinson M.I."/>
            <person name="Powell A.J."/>
            <person name="Barry K."/>
            <person name="Miller A.N."/>
            <person name="Grigoriev I.V."/>
            <person name="Debuchy R."/>
            <person name="Gladieux P."/>
            <person name="Hiltunen Thoren M."/>
            <person name="Johannesson H."/>
        </authorList>
    </citation>
    <scope>NUCLEOTIDE SEQUENCE</scope>
    <source>
        <strain evidence="2">CBS 955.72</strain>
    </source>
</reference>
<proteinExistence type="predicted"/>
<evidence type="ECO:0000313" key="3">
    <source>
        <dbReference type="Proteomes" id="UP001275084"/>
    </source>
</evidence>